<keyword evidence="4" id="KW-1185">Reference proteome</keyword>
<comment type="caution">
    <text evidence="3">The sequence shown here is derived from an EMBL/GenBank/DDBJ whole genome shotgun (WGS) entry which is preliminary data.</text>
</comment>
<dbReference type="EMBL" id="JACJQH010000019">
    <property type="protein sequence ID" value="MBD2196618.1"/>
    <property type="molecule type" value="Genomic_DNA"/>
</dbReference>
<evidence type="ECO:0000313" key="3">
    <source>
        <dbReference type="EMBL" id="MBD2196618.1"/>
    </source>
</evidence>
<dbReference type="Proteomes" id="UP000658514">
    <property type="component" value="Unassembled WGS sequence"/>
</dbReference>
<dbReference type="SUPFAM" id="SSF51261">
    <property type="entry name" value="Duplicated hybrid motif"/>
    <property type="match status" value="1"/>
</dbReference>
<dbReference type="PANTHER" id="PTHR21666">
    <property type="entry name" value="PEPTIDASE-RELATED"/>
    <property type="match status" value="1"/>
</dbReference>
<evidence type="ECO:0000313" key="4">
    <source>
        <dbReference type="Proteomes" id="UP000658514"/>
    </source>
</evidence>
<organism evidence="3 4">
    <name type="scientific">Calothrix parietina FACHB-288</name>
    <dbReference type="NCBI Taxonomy" id="2692896"/>
    <lineage>
        <taxon>Bacteria</taxon>
        <taxon>Bacillati</taxon>
        <taxon>Cyanobacteriota</taxon>
        <taxon>Cyanophyceae</taxon>
        <taxon>Nostocales</taxon>
        <taxon>Calotrichaceae</taxon>
        <taxon>Calothrix</taxon>
    </lineage>
</organism>
<feature type="domain" description="M23ase beta-sheet core" evidence="2">
    <location>
        <begin position="509"/>
        <end position="590"/>
    </location>
</feature>
<evidence type="ECO:0000256" key="1">
    <source>
        <dbReference type="SAM" id="MobiDB-lite"/>
    </source>
</evidence>
<dbReference type="Pfam" id="PF01551">
    <property type="entry name" value="Peptidase_M23"/>
    <property type="match status" value="1"/>
</dbReference>
<sequence>MLMKAGYTVITAPPIGSSRGDAARRSYQDEVQKLKEQTGAYALELHFDEPAGRAGVIAGAKYDASGNFLSVMDVALAKEFGHFPFKHRDNLGAPTRGITILEIAPLNNVLTGLTIAGVNNDNFAPLRDALYPYMERVVKALSTVASASAATKAAESTSTTPTKEAVPTPVTLAGSQITVELGYSGKTIAAYSFIHTGLRFSLFEPNALEFTGQAASWVLTQRIKNTVYTNLSFKKIGQRITSSYGMKLDMPEEGPTYNYFPQRGQTDYEALLIEARRIGYRVYTKGATLFIKPRAGVITDKEIFVLEYGDNMGTSFEVVHEAQKDAEGGARSSVPGANNSTGERKYEIDPDTGQMVQKRKENVIGTGRDSAIATTGSPIKAPAPKTTGTTDKQDADRKANEDRIKGILASAEFPTTPEALTLDPDTPFLTKGVSTFLDRMWVVDTVTHDYSRGTFITKVSCYSPLKNKNASADLPPNTNSNSTSSNPTGYIIPTKGTFTSPFGPRGGRNHNGVDIANSSGTPIYAAASGTVSTAGNASDGYGNKIIIDHSNNEKTLYGHLEDGGIKVQVGQQVQQGQLIGLMGSTGHSTG</sequence>
<protein>
    <submittedName>
        <fullName evidence="3">M23 family metallopeptidase</fullName>
    </submittedName>
</protein>
<feature type="region of interest" description="Disordered" evidence="1">
    <location>
        <begin position="468"/>
        <end position="488"/>
    </location>
</feature>
<dbReference type="InterPro" id="IPR011055">
    <property type="entry name" value="Dup_hybrid_motif"/>
</dbReference>
<reference evidence="3 4" key="1">
    <citation type="journal article" date="2020" name="ISME J.">
        <title>Comparative genomics reveals insights into cyanobacterial evolution and habitat adaptation.</title>
        <authorList>
            <person name="Chen M.Y."/>
            <person name="Teng W.K."/>
            <person name="Zhao L."/>
            <person name="Hu C.X."/>
            <person name="Zhou Y.K."/>
            <person name="Han B.P."/>
            <person name="Song L.R."/>
            <person name="Shu W.S."/>
        </authorList>
    </citation>
    <scope>NUCLEOTIDE SEQUENCE [LARGE SCALE GENOMIC DNA]</scope>
    <source>
        <strain evidence="3 4">FACHB-288</strain>
    </source>
</reference>
<dbReference type="PANTHER" id="PTHR21666:SF270">
    <property type="entry name" value="MUREIN HYDROLASE ACTIVATOR ENVC"/>
    <property type="match status" value="1"/>
</dbReference>
<feature type="region of interest" description="Disordered" evidence="1">
    <location>
        <begin position="369"/>
        <end position="399"/>
    </location>
</feature>
<dbReference type="SUPFAM" id="SSF69279">
    <property type="entry name" value="Phage tail proteins"/>
    <property type="match status" value="1"/>
</dbReference>
<dbReference type="CDD" id="cd12797">
    <property type="entry name" value="M23_peptidase"/>
    <property type="match status" value="1"/>
</dbReference>
<dbReference type="InterPro" id="IPR016047">
    <property type="entry name" value="M23ase_b-sheet_dom"/>
</dbReference>
<accession>A0ABR8A9R1</accession>
<gene>
    <name evidence="3" type="ORF">H6G24_14095</name>
</gene>
<dbReference type="Gene3D" id="2.70.70.10">
    <property type="entry name" value="Glucose Permease (Domain IIA)"/>
    <property type="match status" value="1"/>
</dbReference>
<feature type="compositionally biased region" description="Low complexity" evidence="1">
    <location>
        <begin position="475"/>
        <end position="488"/>
    </location>
</feature>
<evidence type="ECO:0000259" key="2">
    <source>
        <dbReference type="Pfam" id="PF01551"/>
    </source>
</evidence>
<proteinExistence type="predicted"/>
<feature type="region of interest" description="Disordered" evidence="1">
    <location>
        <begin position="324"/>
        <end position="347"/>
    </location>
</feature>
<dbReference type="InterPro" id="IPR050570">
    <property type="entry name" value="Cell_wall_metabolism_enzyme"/>
</dbReference>
<name>A0ABR8A9R1_9CYAN</name>